<feature type="compositionally biased region" description="Basic and acidic residues" evidence="2">
    <location>
        <begin position="1"/>
        <end position="12"/>
    </location>
</feature>
<dbReference type="EMBL" id="NAJO01000109">
    <property type="protein sequence ID" value="OQN95325.1"/>
    <property type="molecule type" value="Genomic_DNA"/>
</dbReference>
<evidence type="ECO:0000313" key="7">
    <source>
        <dbReference type="Proteomes" id="UP000192596"/>
    </source>
</evidence>
<keyword evidence="1" id="KW-0175">Coiled coil</keyword>
<evidence type="ECO:0000313" key="4">
    <source>
        <dbReference type="EMBL" id="OQN95129.1"/>
    </source>
</evidence>
<protein>
    <recommendedName>
        <fullName evidence="8">BZIP domain-containing protein</fullName>
    </recommendedName>
</protein>
<proteinExistence type="predicted"/>
<evidence type="ECO:0000256" key="2">
    <source>
        <dbReference type="SAM" id="MobiDB-lite"/>
    </source>
</evidence>
<dbReference type="EMBL" id="NAJO01000156">
    <property type="protein sequence ID" value="OQN95141.1"/>
    <property type="molecule type" value="Genomic_DNA"/>
</dbReference>
<gene>
    <name evidence="6" type="ORF">B0A48_18700</name>
    <name evidence="5" type="ORF">B0A48_18726</name>
    <name evidence="3" type="ORF">B0A48_18872</name>
    <name evidence="4" type="ORF">B0A48_18873</name>
</gene>
<evidence type="ECO:0000313" key="6">
    <source>
        <dbReference type="EMBL" id="OQN95325.1"/>
    </source>
</evidence>
<reference evidence="3" key="1">
    <citation type="journal article" date="2017" name="Genome Announc.">
        <title>Draft Genome Sequences of the Antarctic Endolithic Fungi Rachicladosporium antarcticum CCFEE 5527 and Rachicladosporium sp. CCFEE 5018.</title>
        <authorList>
            <person name="Coleine C."/>
            <person name="Masonjones S."/>
            <person name="Selbmann L."/>
            <person name="Zucconi L."/>
            <person name="Onofri S."/>
            <person name="Pacelli C."/>
            <person name="Stajich J.E."/>
        </authorList>
    </citation>
    <scope>NUCLEOTIDE SEQUENCE</scope>
    <source>
        <strain evidence="3">CCFEE 5527</strain>
    </source>
</reference>
<dbReference type="EMBL" id="NAJO01000194">
    <property type="protein sequence ID" value="OQN95084.1"/>
    <property type="molecule type" value="Genomic_DNA"/>
</dbReference>
<feature type="region of interest" description="Disordered" evidence="2">
    <location>
        <begin position="1"/>
        <end position="29"/>
    </location>
</feature>
<feature type="coiled-coil region" evidence="1">
    <location>
        <begin position="33"/>
        <end position="60"/>
    </location>
</feature>
<accession>A0A1V8S766</accession>
<reference evidence="7" key="2">
    <citation type="submission" date="2017-03" db="EMBL/GenBank/DDBJ databases">
        <title>Genomes of endolithic fungi from Antarctica.</title>
        <authorList>
            <person name="Coleine C."/>
            <person name="Masonjones S."/>
            <person name="Stajich J.E."/>
        </authorList>
    </citation>
    <scope>NUCLEOTIDE SEQUENCE [LARGE SCALE GENOMIC DNA]</scope>
    <source>
        <strain evidence="7">CCFEE 5527</strain>
    </source>
</reference>
<comment type="caution">
    <text evidence="3">The sequence shown here is derived from an EMBL/GenBank/DDBJ whole genome shotgun (WGS) entry which is preliminary data.</text>
</comment>
<evidence type="ECO:0000313" key="3">
    <source>
        <dbReference type="EMBL" id="OQN95084.1"/>
    </source>
</evidence>
<evidence type="ECO:0008006" key="8">
    <source>
        <dbReference type="Google" id="ProtNLM"/>
    </source>
</evidence>
<sequence>MISDKQRQDQNRRAQRRFRANQKRKQEEITSMNTQLQVANRDLLRRLAALETQGMEQQDEESEEASLQIESTFLTRPGNVEQVIHMGRNEQVYEPLDTEANLYSEISNPQESILHATSAIQVPQQSDNMDKIVLDPIEANDRHIPPEATTSPYTAALADCFGTSSSLYGATEFAATEYIAQDQRDSLALPETMSSNAIASLISGPSFEFDPGYRFQSITLDAMQLSLIAEHKENAARLFQEAATYREYSMQTALSQHAAYPFNP</sequence>
<dbReference type="EMBL" id="NAJO01000160">
    <property type="protein sequence ID" value="OQN95129.1"/>
    <property type="molecule type" value="Genomic_DNA"/>
</dbReference>
<keyword evidence="7" id="KW-1185">Reference proteome</keyword>
<evidence type="ECO:0000313" key="5">
    <source>
        <dbReference type="EMBL" id="OQN95141.1"/>
    </source>
</evidence>
<name>A0A1V8S766_9PEZI</name>
<dbReference type="InParanoid" id="A0A1V8S766"/>
<evidence type="ECO:0000256" key="1">
    <source>
        <dbReference type="SAM" id="Coils"/>
    </source>
</evidence>
<dbReference type="AlphaFoldDB" id="A0A1V8S766"/>
<dbReference type="Proteomes" id="UP000192596">
    <property type="component" value="Unassembled WGS sequence"/>
</dbReference>
<feature type="compositionally biased region" description="Basic residues" evidence="2">
    <location>
        <begin position="13"/>
        <end position="23"/>
    </location>
</feature>
<organism evidence="3 7">
    <name type="scientific">Cryoendolithus antarcticus</name>
    <dbReference type="NCBI Taxonomy" id="1507870"/>
    <lineage>
        <taxon>Eukaryota</taxon>
        <taxon>Fungi</taxon>
        <taxon>Dikarya</taxon>
        <taxon>Ascomycota</taxon>
        <taxon>Pezizomycotina</taxon>
        <taxon>Dothideomycetes</taxon>
        <taxon>Dothideomycetidae</taxon>
        <taxon>Cladosporiales</taxon>
        <taxon>Cladosporiaceae</taxon>
        <taxon>Cryoendolithus</taxon>
    </lineage>
</organism>
<dbReference type="CDD" id="cd14686">
    <property type="entry name" value="bZIP"/>
    <property type="match status" value="1"/>
</dbReference>